<evidence type="ECO:0000256" key="11">
    <source>
        <dbReference type="ARBA" id="ARBA00023136"/>
    </source>
</evidence>
<proteinExistence type="inferred from homology"/>
<keyword evidence="11" id="KW-0472">Membrane</keyword>
<organism evidence="13 14">
    <name type="scientific">Suillus luteus UH-Slu-Lm8-n1</name>
    <dbReference type="NCBI Taxonomy" id="930992"/>
    <lineage>
        <taxon>Eukaryota</taxon>
        <taxon>Fungi</taxon>
        <taxon>Dikarya</taxon>
        <taxon>Basidiomycota</taxon>
        <taxon>Agaricomycotina</taxon>
        <taxon>Agaricomycetes</taxon>
        <taxon>Agaricomycetidae</taxon>
        <taxon>Boletales</taxon>
        <taxon>Suillineae</taxon>
        <taxon>Suillaceae</taxon>
        <taxon>Suillus</taxon>
    </lineage>
</organism>
<evidence type="ECO:0000256" key="9">
    <source>
        <dbReference type="ARBA" id="ARBA00022982"/>
    </source>
</evidence>
<protein>
    <recommendedName>
        <fullName evidence="5">NADH dehydrogenase [ubiquinone] 1 beta subcomplex subunit 7</fullName>
    </recommendedName>
</protein>
<evidence type="ECO:0000313" key="13">
    <source>
        <dbReference type="EMBL" id="KIK36167.1"/>
    </source>
</evidence>
<sequence>MPSSFTASQEELKAAKVPLGWRDQCSALLIPLNTCRRENYYMPWTCENERHGYEKCQYDDMMRRMKKMSKLKLQQAEEAAEAAEAII</sequence>
<evidence type="ECO:0000256" key="2">
    <source>
        <dbReference type="ARBA" id="ARBA00004569"/>
    </source>
</evidence>
<dbReference type="InterPro" id="IPR008698">
    <property type="entry name" value="NDUB7"/>
</dbReference>
<evidence type="ECO:0000256" key="3">
    <source>
        <dbReference type="ARBA" id="ARBA00004637"/>
    </source>
</evidence>
<dbReference type="OrthoDB" id="268414at2759"/>
<dbReference type="PROSITE" id="PS51808">
    <property type="entry name" value="CHCH"/>
    <property type="match status" value="1"/>
</dbReference>
<evidence type="ECO:0000256" key="5">
    <source>
        <dbReference type="ARBA" id="ARBA00018677"/>
    </source>
</evidence>
<keyword evidence="8" id="KW-0999">Mitochondrion inner membrane</keyword>
<keyword evidence="9" id="KW-0249">Electron transport</keyword>
<evidence type="ECO:0000256" key="7">
    <source>
        <dbReference type="ARBA" id="ARBA00022660"/>
    </source>
</evidence>
<evidence type="ECO:0000256" key="4">
    <source>
        <dbReference type="ARBA" id="ARBA00008006"/>
    </source>
</evidence>
<comment type="subcellular location">
    <subcellularLocation>
        <location evidence="3">Mitochondrion inner membrane</location>
        <topology evidence="3">Peripheral membrane protein</topology>
    </subcellularLocation>
    <subcellularLocation>
        <location evidence="2">Mitochondrion intermembrane space</location>
    </subcellularLocation>
</comment>
<keyword evidence="14" id="KW-1185">Reference proteome</keyword>
<keyword evidence="12" id="KW-1015">Disulfide bond</keyword>
<dbReference type="PANTHER" id="PTHR20900:SF0">
    <property type="entry name" value="NADH DEHYDROGENASE [UBIQUINONE] 1 BETA SUBCOMPLEX SUBUNIT 7"/>
    <property type="match status" value="1"/>
</dbReference>
<name>A0A0D0AP86_9AGAM</name>
<dbReference type="PANTHER" id="PTHR20900">
    <property type="entry name" value="NADH:UBIQUINONE OXIDOREDUCTASE B18-LIKE SUBUNIT"/>
    <property type="match status" value="1"/>
</dbReference>
<comment type="function">
    <text evidence="1">Accessory subunit of the mitochondrial membrane respiratory chain NADH dehydrogenase (Complex I), that is believed not to be involved in catalysis. Complex I functions in the transfer of electrons from NADH to the respiratory chain. The immediate electron acceptor for the enzyme is believed to be ubiquinone.</text>
</comment>
<dbReference type="STRING" id="930992.A0A0D0AP86"/>
<keyword evidence="6" id="KW-0813">Transport</keyword>
<evidence type="ECO:0000256" key="8">
    <source>
        <dbReference type="ARBA" id="ARBA00022792"/>
    </source>
</evidence>
<evidence type="ECO:0000313" key="14">
    <source>
        <dbReference type="Proteomes" id="UP000054485"/>
    </source>
</evidence>
<dbReference type="AlphaFoldDB" id="A0A0D0AP86"/>
<dbReference type="HOGENOM" id="CLU_154847_3_0_1"/>
<reference evidence="13 14" key="1">
    <citation type="submission" date="2014-04" db="EMBL/GenBank/DDBJ databases">
        <authorList>
            <consortium name="DOE Joint Genome Institute"/>
            <person name="Kuo A."/>
            <person name="Ruytinx J."/>
            <person name="Rineau F."/>
            <person name="Colpaert J."/>
            <person name="Kohler A."/>
            <person name="Nagy L.G."/>
            <person name="Floudas D."/>
            <person name="Copeland A."/>
            <person name="Barry K.W."/>
            <person name="Cichocki N."/>
            <person name="Veneault-Fourrey C."/>
            <person name="LaButti K."/>
            <person name="Lindquist E.A."/>
            <person name="Lipzen A."/>
            <person name="Lundell T."/>
            <person name="Morin E."/>
            <person name="Murat C."/>
            <person name="Sun H."/>
            <person name="Tunlid A."/>
            <person name="Henrissat B."/>
            <person name="Grigoriev I.V."/>
            <person name="Hibbett D.S."/>
            <person name="Martin F."/>
            <person name="Nordberg H.P."/>
            <person name="Cantor M.N."/>
            <person name="Hua S.X."/>
        </authorList>
    </citation>
    <scope>NUCLEOTIDE SEQUENCE [LARGE SCALE GENOMIC DNA]</scope>
    <source>
        <strain evidence="13 14">UH-Slu-Lm8-n1</strain>
    </source>
</reference>
<evidence type="ECO:0000256" key="12">
    <source>
        <dbReference type="ARBA" id="ARBA00023157"/>
    </source>
</evidence>
<reference evidence="14" key="2">
    <citation type="submission" date="2015-01" db="EMBL/GenBank/DDBJ databases">
        <title>Evolutionary Origins and Diversification of the Mycorrhizal Mutualists.</title>
        <authorList>
            <consortium name="DOE Joint Genome Institute"/>
            <consortium name="Mycorrhizal Genomics Consortium"/>
            <person name="Kohler A."/>
            <person name="Kuo A."/>
            <person name="Nagy L.G."/>
            <person name="Floudas D."/>
            <person name="Copeland A."/>
            <person name="Barry K.W."/>
            <person name="Cichocki N."/>
            <person name="Veneault-Fourrey C."/>
            <person name="LaButti K."/>
            <person name="Lindquist E.A."/>
            <person name="Lipzen A."/>
            <person name="Lundell T."/>
            <person name="Morin E."/>
            <person name="Murat C."/>
            <person name="Riley R."/>
            <person name="Ohm R."/>
            <person name="Sun H."/>
            <person name="Tunlid A."/>
            <person name="Henrissat B."/>
            <person name="Grigoriev I.V."/>
            <person name="Hibbett D.S."/>
            <person name="Martin F."/>
        </authorList>
    </citation>
    <scope>NUCLEOTIDE SEQUENCE [LARGE SCALE GENOMIC DNA]</scope>
    <source>
        <strain evidence="14">UH-Slu-Lm8-n1</strain>
    </source>
</reference>
<dbReference type="GO" id="GO:0005743">
    <property type="term" value="C:mitochondrial inner membrane"/>
    <property type="evidence" value="ECO:0007669"/>
    <property type="project" value="UniProtKB-SubCell"/>
</dbReference>
<dbReference type="Pfam" id="PF05676">
    <property type="entry name" value="NDUF_B7"/>
    <property type="match status" value="1"/>
</dbReference>
<dbReference type="InParanoid" id="A0A0D0AP86"/>
<evidence type="ECO:0000256" key="6">
    <source>
        <dbReference type="ARBA" id="ARBA00022448"/>
    </source>
</evidence>
<dbReference type="GO" id="GO:0005758">
    <property type="term" value="C:mitochondrial intermembrane space"/>
    <property type="evidence" value="ECO:0007669"/>
    <property type="project" value="UniProtKB-SubCell"/>
</dbReference>
<keyword evidence="10" id="KW-0496">Mitochondrion</keyword>
<gene>
    <name evidence="13" type="ORF">CY34DRAFT_811509</name>
</gene>
<keyword evidence="7" id="KW-0679">Respiratory chain</keyword>
<dbReference type="Proteomes" id="UP000054485">
    <property type="component" value="Unassembled WGS sequence"/>
</dbReference>
<dbReference type="EMBL" id="KN835554">
    <property type="protein sequence ID" value="KIK36167.1"/>
    <property type="molecule type" value="Genomic_DNA"/>
</dbReference>
<evidence type="ECO:0000256" key="1">
    <source>
        <dbReference type="ARBA" id="ARBA00003195"/>
    </source>
</evidence>
<evidence type="ECO:0000256" key="10">
    <source>
        <dbReference type="ARBA" id="ARBA00023128"/>
    </source>
</evidence>
<accession>A0A0D0AP86</accession>
<comment type="similarity">
    <text evidence="4">Belongs to the complex I NDUFB7 subunit family.</text>
</comment>